<proteinExistence type="predicted"/>
<reference evidence="1 2" key="1">
    <citation type="submission" date="2023-07" db="EMBL/GenBank/DDBJ databases">
        <title>Genomic Encyclopedia of Type Strains, Phase IV (KMG-IV): sequencing the most valuable type-strain genomes for metagenomic binning, comparative biology and taxonomic classification.</title>
        <authorList>
            <person name="Goeker M."/>
        </authorList>
    </citation>
    <scope>NUCLEOTIDE SEQUENCE [LARGE SCALE GENOMIC DNA]</scope>
    <source>
        <strain evidence="1 2">NIO-1023</strain>
    </source>
</reference>
<name>A0ABT9MFJ5_9DEIO</name>
<dbReference type="RefSeq" id="WP_307467330.1">
    <property type="nucleotide sequence ID" value="NZ_JAURUR010000011.1"/>
</dbReference>
<dbReference type="Proteomes" id="UP001232163">
    <property type="component" value="Unassembled WGS sequence"/>
</dbReference>
<evidence type="ECO:0000313" key="1">
    <source>
        <dbReference type="EMBL" id="MDP9765382.1"/>
    </source>
</evidence>
<sequence length="110" mass="11996">MTDAASCPDLFRRVSALRSQLLQRAALPEWDLDGHRSHHYLNAAQALGVLETPLASGAGVDDTVCSTVGRAFYQANELVQLRREHLAEFSVIVREIKALSRASVVPTQPG</sequence>
<comment type="caution">
    <text evidence="1">The sequence shown here is derived from an EMBL/GenBank/DDBJ whole genome shotgun (WGS) entry which is preliminary data.</text>
</comment>
<gene>
    <name evidence="1" type="ORF">QO006_002833</name>
</gene>
<evidence type="ECO:0000313" key="2">
    <source>
        <dbReference type="Proteomes" id="UP001232163"/>
    </source>
</evidence>
<accession>A0ABT9MFJ5</accession>
<protein>
    <submittedName>
        <fullName evidence="1">Uncharacterized protein</fullName>
    </submittedName>
</protein>
<dbReference type="EMBL" id="JAURUR010000011">
    <property type="protein sequence ID" value="MDP9765382.1"/>
    <property type="molecule type" value="Genomic_DNA"/>
</dbReference>
<keyword evidence="2" id="KW-1185">Reference proteome</keyword>
<organism evidence="1 2">
    <name type="scientific">Deinococcus enclensis</name>
    <dbReference type="NCBI Taxonomy" id="1049582"/>
    <lineage>
        <taxon>Bacteria</taxon>
        <taxon>Thermotogati</taxon>
        <taxon>Deinococcota</taxon>
        <taxon>Deinococci</taxon>
        <taxon>Deinococcales</taxon>
        <taxon>Deinococcaceae</taxon>
        <taxon>Deinococcus</taxon>
    </lineage>
</organism>